<name>A0A1H1B0W8_9EURY</name>
<evidence type="ECO:0000313" key="3">
    <source>
        <dbReference type="EMBL" id="SDQ45540.1"/>
    </source>
</evidence>
<accession>A0A1H1B0W8</accession>
<reference evidence="4" key="2">
    <citation type="submission" date="2016-10" db="EMBL/GenBank/DDBJ databases">
        <authorList>
            <person name="Varghese N."/>
            <person name="Submissions S."/>
        </authorList>
    </citation>
    <scope>NUCLEOTIDE SEQUENCE [LARGE SCALE GENOMIC DNA]</scope>
    <source>
        <strain evidence="4">CGMCC 1.12397</strain>
    </source>
</reference>
<organism evidence="3 4">
    <name type="scientific">Halopelagius longus</name>
    <dbReference type="NCBI Taxonomy" id="1236180"/>
    <lineage>
        <taxon>Archaea</taxon>
        <taxon>Methanobacteriati</taxon>
        <taxon>Methanobacteriota</taxon>
        <taxon>Stenosarchaea group</taxon>
        <taxon>Halobacteria</taxon>
        <taxon>Halobacteriales</taxon>
        <taxon>Haloferacaceae</taxon>
    </lineage>
</organism>
<dbReference type="InterPro" id="IPR057157">
    <property type="entry name" value="DUF7835"/>
</dbReference>
<dbReference type="OrthoDB" id="297362at2157"/>
<protein>
    <recommendedName>
        <fullName evidence="1">DUF7835 domain-containing protein</fullName>
    </recommendedName>
</protein>
<dbReference type="AlphaFoldDB" id="A0A1H1B0W8"/>
<evidence type="ECO:0000313" key="4">
    <source>
        <dbReference type="Proteomes" id="UP000199289"/>
    </source>
</evidence>
<dbReference type="RefSeq" id="WP_092535503.1">
    <property type="nucleotide sequence ID" value="NZ_FNKQ01000002.1"/>
</dbReference>
<dbReference type="Pfam" id="PF25205">
    <property type="entry name" value="DUF7835"/>
    <property type="match status" value="1"/>
</dbReference>
<reference evidence="3" key="1">
    <citation type="submission" date="2016-10" db="EMBL/GenBank/DDBJ databases">
        <authorList>
            <person name="de Groot N.N."/>
        </authorList>
    </citation>
    <scope>NUCLEOTIDE SEQUENCE [LARGE SCALE GENOMIC DNA]</scope>
    <source>
        <strain evidence="3">CGMCC 1.12397</strain>
    </source>
</reference>
<gene>
    <name evidence="2" type="ORF">DWB78_02015</name>
    <name evidence="3" type="ORF">SAMN05216278_1582</name>
</gene>
<keyword evidence="5" id="KW-1185">Reference proteome</keyword>
<evidence type="ECO:0000313" key="5">
    <source>
        <dbReference type="Proteomes" id="UP000255421"/>
    </source>
</evidence>
<reference evidence="2 5" key="3">
    <citation type="submission" date="2018-07" db="EMBL/GenBank/DDBJ databases">
        <title>Genome sequence of extremly halophilic archaeon Halopelagius longus strain BC12-B1.</title>
        <authorList>
            <person name="Zhang X."/>
        </authorList>
    </citation>
    <scope>NUCLEOTIDE SEQUENCE [LARGE SCALE GENOMIC DNA]</scope>
    <source>
        <strain evidence="2 5">BC12-B1</strain>
    </source>
</reference>
<dbReference type="EMBL" id="FNKQ01000002">
    <property type="protein sequence ID" value="SDQ45540.1"/>
    <property type="molecule type" value="Genomic_DNA"/>
</dbReference>
<evidence type="ECO:0000313" key="2">
    <source>
        <dbReference type="EMBL" id="RDI70596.1"/>
    </source>
</evidence>
<dbReference type="EMBL" id="QQST01000001">
    <property type="protein sequence ID" value="RDI70596.1"/>
    <property type="molecule type" value="Genomic_DNA"/>
</dbReference>
<dbReference type="Proteomes" id="UP000199289">
    <property type="component" value="Unassembled WGS sequence"/>
</dbReference>
<evidence type="ECO:0000259" key="1">
    <source>
        <dbReference type="Pfam" id="PF25205"/>
    </source>
</evidence>
<proteinExistence type="predicted"/>
<dbReference type="Proteomes" id="UP000255421">
    <property type="component" value="Unassembled WGS sequence"/>
</dbReference>
<feature type="domain" description="DUF7835" evidence="1">
    <location>
        <begin position="1"/>
        <end position="66"/>
    </location>
</feature>
<sequence>MSKSKSGLTELTEYCDRCDAHTPHEVSITLKTESSKQVNQEFSREPYRATKCVHCGEETLQRMNDA</sequence>